<dbReference type="GO" id="GO:0005634">
    <property type="term" value="C:nucleus"/>
    <property type="evidence" value="ECO:0007669"/>
    <property type="project" value="UniProtKB-SubCell"/>
</dbReference>
<dbReference type="Gene3D" id="3.30.160.60">
    <property type="entry name" value="Classic Zinc Finger"/>
    <property type="match status" value="2"/>
</dbReference>
<evidence type="ECO:0000256" key="2">
    <source>
        <dbReference type="ARBA" id="ARBA00022723"/>
    </source>
</evidence>
<protein>
    <recommendedName>
        <fullName evidence="9">C2H2-type domain-containing protein</fullName>
    </recommendedName>
</protein>
<evidence type="ECO:0000256" key="7">
    <source>
        <dbReference type="PROSITE-ProRule" id="PRU00042"/>
    </source>
</evidence>
<dbReference type="InterPro" id="IPR036236">
    <property type="entry name" value="Znf_C2H2_sf"/>
</dbReference>
<dbReference type="InterPro" id="IPR013087">
    <property type="entry name" value="Znf_C2H2_type"/>
</dbReference>
<accession>A0A1B0CEH2</accession>
<evidence type="ECO:0000256" key="3">
    <source>
        <dbReference type="ARBA" id="ARBA00022737"/>
    </source>
</evidence>
<dbReference type="PROSITE" id="PS50157">
    <property type="entry name" value="ZINC_FINGER_C2H2_2"/>
    <property type="match status" value="3"/>
</dbReference>
<dbReference type="PROSITE" id="PS00028">
    <property type="entry name" value="ZINC_FINGER_C2H2_1"/>
    <property type="match status" value="3"/>
</dbReference>
<feature type="region of interest" description="Disordered" evidence="8">
    <location>
        <begin position="99"/>
        <end position="125"/>
    </location>
</feature>
<keyword evidence="4 7" id="KW-0863">Zinc-finger</keyword>
<keyword evidence="5" id="KW-0862">Zinc</keyword>
<dbReference type="SMART" id="SM00355">
    <property type="entry name" value="ZnF_C2H2"/>
    <property type="match status" value="3"/>
</dbReference>
<name>A0A1B0CEH2_LUTLO</name>
<dbReference type="Pfam" id="PF00096">
    <property type="entry name" value="zf-C2H2"/>
    <property type="match status" value="2"/>
</dbReference>
<evidence type="ECO:0000256" key="5">
    <source>
        <dbReference type="ARBA" id="ARBA00022833"/>
    </source>
</evidence>
<evidence type="ECO:0000256" key="1">
    <source>
        <dbReference type="ARBA" id="ARBA00004123"/>
    </source>
</evidence>
<dbReference type="GO" id="GO:0008270">
    <property type="term" value="F:zinc ion binding"/>
    <property type="evidence" value="ECO:0007669"/>
    <property type="project" value="UniProtKB-KW"/>
</dbReference>
<reference evidence="10" key="1">
    <citation type="submission" date="2020-05" db="UniProtKB">
        <authorList>
            <consortium name="EnsemblMetazoa"/>
        </authorList>
    </citation>
    <scope>IDENTIFICATION</scope>
    <source>
        <strain evidence="10">Jacobina</strain>
    </source>
</reference>
<dbReference type="SUPFAM" id="SSF57667">
    <property type="entry name" value="beta-beta-alpha zinc fingers"/>
    <property type="match status" value="2"/>
</dbReference>
<dbReference type="VEuPathDB" id="VectorBase:LLONM1_002820"/>
<evidence type="ECO:0000256" key="6">
    <source>
        <dbReference type="ARBA" id="ARBA00023242"/>
    </source>
</evidence>
<keyword evidence="3" id="KW-0677">Repeat</keyword>
<dbReference type="AlphaFoldDB" id="A0A1B0CEH2"/>
<evidence type="ECO:0000259" key="9">
    <source>
        <dbReference type="PROSITE" id="PS50157"/>
    </source>
</evidence>
<dbReference type="PANTHER" id="PTHR24394">
    <property type="entry name" value="ZINC FINGER PROTEIN"/>
    <property type="match status" value="1"/>
</dbReference>
<dbReference type="EnsemblMetazoa" id="LLOJ002742-RA">
    <property type="protein sequence ID" value="LLOJ002742-PA"/>
    <property type="gene ID" value="LLOJ002742"/>
</dbReference>
<sequence>MCRILIYRCSAVIKEIVTQGTETLITCKNPDCSSKNDIKGEFDSEILISHTEFPEFHKLIFVEALKEEELEAKIEITPEVAENYEEHVEAIEGADIKDESSSIGSFKDSKTDKLDDSKRNEKSEEMESIVDLIPKRWSRTLGPPPYKCPKCEKVLKTRSSYKSHVRMHQRKYSCEVCSKGFNDGEKLKKHLLKHTGEKIYQCSHCTKSYSQLHKLKEHVVTHIKDRPRPFGCDKCSKAFSS</sequence>
<keyword evidence="2" id="KW-0479">Metal-binding</keyword>
<keyword evidence="11" id="KW-1185">Reference proteome</keyword>
<evidence type="ECO:0000313" key="11">
    <source>
        <dbReference type="Proteomes" id="UP000092461"/>
    </source>
</evidence>
<dbReference type="Proteomes" id="UP000092461">
    <property type="component" value="Unassembled WGS sequence"/>
</dbReference>
<evidence type="ECO:0000256" key="8">
    <source>
        <dbReference type="SAM" id="MobiDB-lite"/>
    </source>
</evidence>
<dbReference type="PANTHER" id="PTHR24394:SF29">
    <property type="entry name" value="MYONEURIN"/>
    <property type="match status" value="1"/>
</dbReference>
<organism evidence="10 11">
    <name type="scientific">Lutzomyia longipalpis</name>
    <name type="common">Sand fly</name>
    <dbReference type="NCBI Taxonomy" id="7200"/>
    <lineage>
        <taxon>Eukaryota</taxon>
        <taxon>Metazoa</taxon>
        <taxon>Ecdysozoa</taxon>
        <taxon>Arthropoda</taxon>
        <taxon>Hexapoda</taxon>
        <taxon>Insecta</taxon>
        <taxon>Pterygota</taxon>
        <taxon>Neoptera</taxon>
        <taxon>Endopterygota</taxon>
        <taxon>Diptera</taxon>
        <taxon>Nematocera</taxon>
        <taxon>Psychodoidea</taxon>
        <taxon>Psychodidae</taxon>
        <taxon>Lutzomyia</taxon>
        <taxon>Lutzomyia</taxon>
    </lineage>
</organism>
<feature type="domain" description="C2H2-type" evidence="9">
    <location>
        <begin position="172"/>
        <end position="199"/>
    </location>
</feature>
<feature type="domain" description="C2H2-type" evidence="9">
    <location>
        <begin position="200"/>
        <end position="227"/>
    </location>
</feature>
<comment type="subcellular location">
    <subcellularLocation>
        <location evidence="1">Nucleus</location>
    </subcellularLocation>
</comment>
<dbReference type="Pfam" id="PF13894">
    <property type="entry name" value="zf-C2H2_4"/>
    <property type="match status" value="1"/>
</dbReference>
<dbReference type="VEuPathDB" id="VectorBase:LLOJ002742"/>
<feature type="compositionally biased region" description="Basic and acidic residues" evidence="8">
    <location>
        <begin position="107"/>
        <end position="125"/>
    </location>
</feature>
<dbReference type="EMBL" id="AJWK01008866">
    <property type="status" value="NOT_ANNOTATED_CDS"/>
    <property type="molecule type" value="Genomic_DNA"/>
</dbReference>
<dbReference type="GO" id="GO:0000981">
    <property type="term" value="F:DNA-binding transcription factor activity, RNA polymerase II-specific"/>
    <property type="evidence" value="ECO:0007669"/>
    <property type="project" value="TreeGrafter"/>
</dbReference>
<dbReference type="FunFam" id="3.30.160.60:FF:000100">
    <property type="entry name" value="Zinc finger 45-like"/>
    <property type="match status" value="1"/>
</dbReference>
<evidence type="ECO:0000313" key="10">
    <source>
        <dbReference type="EnsemblMetazoa" id="LLOJ002742-PA"/>
    </source>
</evidence>
<proteinExistence type="predicted"/>
<keyword evidence="6" id="KW-0539">Nucleus</keyword>
<feature type="domain" description="C2H2-type" evidence="9">
    <location>
        <begin position="146"/>
        <end position="173"/>
    </location>
</feature>
<evidence type="ECO:0000256" key="4">
    <source>
        <dbReference type="ARBA" id="ARBA00022771"/>
    </source>
</evidence>